<keyword evidence="2" id="KW-1185">Reference proteome</keyword>
<evidence type="ECO:0000313" key="2">
    <source>
        <dbReference type="Proteomes" id="UP000589716"/>
    </source>
</evidence>
<reference evidence="1 2" key="1">
    <citation type="submission" date="2020-07" db="EMBL/GenBank/DDBJ databases">
        <authorList>
            <person name="Maaloum M."/>
        </authorList>
    </citation>
    <scope>NUCLEOTIDE SEQUENCE [LARGE SCALE GENOMIC DNA]</scope>
    <source>
        <strain evidence="1 2">GCS-AN-3</strain>
    </source>
</reference>
<dbReference type="Proteomes" id="UP000589716">
    <property type="component" value="Unassembled WGS sequence"/>
</dbReference>
<protein>
    <submittedName>
        <fullName evidence="1">Uncharacterized protein</fullName>
    </submittedName>
</protein>
<evidence type="ECO:0000313" key="1">
    <source>
        <dbReference type="EMBL" id="NZA01583.1"/>
    </source>
</evidence>
<organism evidence="1 2">
    <name type="scientific">Ottowia beijingensis</name>
    <dbReference type="NCBI Taxonomy" id="1207057"/>
    <lineage>
        <taxon>Bacteria</taxon>
        <taxon>Pseudomonadati</taxon>
        <taxon>Pseudomonadota</taxon>
        <taxon>Betaproteobacteria</taxon>
        <taxon>Burkholderiales</taxon>
        <taxon>Comamonadaceae</taxon>
        <taxon>Ottowia</taxon>
    </lineage>
</organism>
<name>A0A853ILM5_9BURK</name>
<accession>A0A853ILM5</accession>
<proteinExistence type="predicted"/>
<comment type="caution">
    <text evidence="1">The sequence shown here is derived from an EMBL/GenBank/DDBJ whole genome shotgun (WGS) entry which is preliminary data.</text>
</comment>
<dbReference type="RefSeq" id="WP_180550040.1">
    <property type="nucleotide sequence ID" value="NZ_JACCKX010000001.1"/>
</dbReference>
<dbReference type="AlphaFoldDB" id="A0A853ILM5"/>
<sequence>MPIGGADVAWSTLVSRQDALRLKAGIGLQGVVQGQKLEVSDLIAIAAPDSDPTASPETVLAPPRPVWRAFGSEERARVDGELLICAAGLAPAGFVWMPEDGWPGDRPHHLLLQANGHGQVTWAIADAPRQQREVPLVLGTSALGNALRTSSFEVPASSQPWRALSVICPPEGARINIAALALRPTLPQRAGWVWSPAMWSDTPERIWTLQERHRLTTVFITVPTEGAQVRNEPLLRDFLARASERGLRVWAVIGDPADVLPAQQAALVQRLQAYRAYNRDAPPDAALAGVQLDIEPYLLPGYRLDPAAWRDRYLQLAALARQTLGDGWPLDLVVPVWWGSDPHWGPSALDRLAPLGVSLTIMNYRTDLQAVRRGRNLSWPGARQGRKVTMALEYGPIPDEVRRHYQPSADGGELWLLPVGPHFALVLLNDARAGLPGQSFRFTHQRAFAGDNISFAGRPEALAAAVEALSPDWWPWPSFAGVALHGLDGTPDQ</sequence>
<dbReference type="EMBL" id="JACCKX010000001">
    <property type="protein sequence ID" value="NZA01583.1"/>
    <property type="molecule type" value="Genomic_DNA"/>
</dbReference>
<gene>
    <name evidence="1" type="ORF">H0I39_07075</name>
</gene>